<evidence type="ECO:0000256" key="3">
    <source>
        <dbReference type="ARBA" id="ARBA00023242"/>
    </source>
</evidence>
<accession>A0A409WUL0</accession>
<organism evidence="5 6">
    <name type="scientific">Gymnopilus dilepis</name>
    <dbReference type="NCBI Taxonomy" id="231916"/>
    <lineage>
        <taxon>Eukaryota</taxon>
        <taxon>Fungi</taxon>
        <taxon>Dikarya</taxon>
        <taxon>Basidiomycota</taxon>
        <taxon>Agaricomycotina</taxon>
        <taxon>Agaricomycetes</taxon>
        <taxon>Agaricomycetidae</taxon>
        <taxon>Agaricales</taxon>
        <taxon>Agaricineae</taxon>
        <taxon>Hymenogastraceae</taxon>
        <taxon>Gymnopilus</taxon>
    </lineage>
</organism>
<dbReference type="SMART" id="SM00558">
    <property type="entry name" value="JmjC"/>
    <property type="match status" value="1"/>
</dbReference>
<dbReference type="Proteomes" id="UP000284706">
    <property type="component" value="Unassembled WGS sequence"/>
</dbReference>
<comment type="subcellular location">
    <subcellularLocation>
        <location evidence="1">Nucleus</location>
    </subcellularLocation>
</comment>
<dbReference type="Gene3D" id="2.60.120.650">
    <property type="entry name" value="Cupin"/>
    <property type="match status" value="1"/>
</dbReference>
<dbReference type="STRING" id="231916.A0A409WUL0"/>
<sequence>MEFEDLGTPVDCFQGKVRKAMLCPVDRDIVVISSHSRHDGMLRLWSISSNKSLYNAPLNCRVLDLNWNVSSGMTASLIVLTERGELIVYKYRSRRLIKQTQNSNVVHPPHGTAHAFGFISSHADVVVTTVGDKLMSRKWTQDSPMTFHSITLSGRINGLQLLDTRRVLVSSSEERKILEYDLSTSSSIRIVALTFNPVLFMYCASRNEVVLLDRRRTLHFLDTITMICSLDRSVVLSDEPSDLPVYASYAPDGMLFAIATGGAYSIECASSPLMEDLKELVKIYSQANNFQLEAQIDVVCSRPYAIVVSSNDLIHVYMPEDEKRHGRSHHTWSVRTWCIKSRAEPAPPSPGGAGQMADDADADFDDQVQNGLCFEQSGIRQCKTCYEYKAAGSKSPIGPEECRFNGFRLLITSDRRTRKAETFCSQISESMLALKFNYHDWYPRRTPQHLAMVKNISRNYLLPLLQAELLHVQKPNYHRRSFNTTAFAAFSSESGFSILSVAQEVRANQSLSPPLNPAHGAIERLPVQSLSDERFEELWARGVPFLVSGLCQSQTPEQAMELDHASTHPCAIQQSSESDPTPVVINSTLEEYFRSWHEDRNCPRQVRDYPPAGSLQNVHPEVAKKFHTLLEKIAPSFLCLRGPMNLASYWPKQSNAPDMGPKIYIAESDIKSQGTTHLHMDHSAAVNIMLHTSTRPGTLGEGGARWEIWPPSSTAALSKHISPSSTAEECEIGMPILCEKHYVPAKSSPNLAEEPWSFVQHPGDAVFIPPGCPHQVTNLGHSVKIASDFICPFDISNLRLLEEKFRAINLHHGMLVYDNLVNLDMTLWFAWRSLAG</sequence>
<protein>
    <recommendedName>
        <fullName evidence="4">JmjC domain-containing protein</fullName>
    </recommendedName>
</protein>
<name>A0A409WUL0_9AGAR</name>
<reference evidence="5 6" key="1">
    <citation type="journal article" date="2018" name="Evol. Lett.">
        <title>Horizontal gene cluster transfer increased hallucinogenic mushroom diversity.</title>
        <authorList>
            <person name="Reynolds H.T."/>
            <person name="Vijayakumar V."/>
            <person name="Gluck-Thaler E."/>
            <person name="Korotkin H.B."/>
            <person name="Matheny P.B."/>
            <person name="Slot J.C."/>
        </authorList>
    </citation>
    <scope>NUCLEOTIDE SEQUENCE [LARGE SCALE GENOMIC DNA]</scope>
    <source>
        <strain evidence="5 6">SRW20</strain>
    </source>
</reference>
<dbReference type="GO" id="GO:0003712">
    <property type="term" value="F:transcription coregulator activity"/>
    <property type="evidence" value="ECO:0007669"/>
    <property type="project" value="TreeGrafter"/>
</dbReference>
<evidence type="ECO:0000313" key="6">
    <source>
        <dbReference type="Proteomes" id="UP000284706"/>
    </source>
</evidence>
<feature type="domain" description="JmjC" evidence="4">
    <location>
        <begin position="639"/>
        <end position="806"/>
    </location>
</feature>
<evidence type="ECO:0000256" key="2">
    <source>
        <dbReference type="ARBA" id="ARBA00022723"/>
    </source>
</evidence>
<dbReference type="PANTHER" id="PTHR12549">
    <property type="entry name" value="JMJC DOMAIN-CONTAINING HISTONE DEMETHYLATION PROTEIN"/>
    <property type="match status" value="1"/>
</dbReference>
<dbReference type="InterPro" id="IPR015943">
    <property type="entry name" value="WD40/YVTN_repeat-like_dom_sf"/>
</dbReference>
<dbReference type="InterPro" id="IPR045109">
    <property type="entry name" value="LSDs-like"/>
</dbReference>
<dbReference type="Pfam" id="PF02373">
    <property type="entry name" value="JmjC"/>
    <property type="match status" value="1"/>
</dbReference>
<dbReference type="PANTHER" id="PTHR12549:SF38">
    <property type="entry name" value="JMJC DOMAIN-CONTAINING HISTONE DEMETHYLASE 2, ISOFORM A"/>
    <property type="match status" value="1"/>
</dbReference>
<keyword evidence="2" id="KW-0479">Metal-binding</keyword>
<dbReference type="OrthoDB" id="1667110at2759"/>
<evidence type="ECO:0000313" key="5">
    <source>
        <dbReference type="EMBL" id="PPQ82156.1"/>
    </source>
</evidence>
<dbReference type="GO" id="GO:0000118">
    <property type="term" value="C:histone deacetylase complex"/>
    <property type="evidence" value="ECO:0007669"/>
    <property type="project" value="TreeGrafter"/>
</dbReference>
<dbReference type="InParanoid" id="A0A409WUL0"/>
<dbReference type="EMBL" id="NHYE01004786">
    <property type="protein sequence ID" value="PPQ82156.1"/>
    <property type="molecule type" value="Genomic_DNA"/>
</dbReference>
<dbReference type="GO" id="GO:0032454">
    <property type="term" value="F:histone H3K9 demethylase activity"/>
    <property type="evidence" value="ECO:0007669"/>
    <property type="project" value="InterPro"/>
</dbReference>
<dbReference type="PROSITE" id="PS51184">
    <property type="entry name" value="JMJC"/>
    <property type="match status" value="1"/>
</dbReference>
<evidence type="ECO:0000256" key="1">
    <source>
        <dbReference type="ARBA" id="ARBA00004123"/>
    </source>
</evidence>
<dbReference type="GO" id="GO:0006357">
    <property type="term" value="P:regulation of transcription by RNA polymerase II"/>
    <property type="evidence" value="ECO:0007669"/>
    <property type="project" value="TreeGrafter"/>
</dbReference>
<keyword evidence="3" id="KW-0539">Nucleus</keyword>
<dbReference type="GO" id="GO:0046872">
    <property type="term" value="F:metal ion binding"/>
    <property type="evidence" value="ECO:0007669"/>
    <property type="project" value="UniProtKB-KW"/>
</dbReference>
<dbReference type="GO" id="GO:0000785">
    <property type="term" value="C:chromatin"/>
    <property type="evidence" value="ECO:0007669"/>
    <property type="project" value="TreeGrafter"/>
</dbReference>
<dbReference type="SUPFAM" id="SSF51197">
    <property type="entry name" value="Clavaminate synthase-like"/>
    <property type="match status" value="1"/>
</dbReference>
<evidence type="ECO:0000259" key="4">
    <source>
        <dbReference type="PROSITE" id="PS51184"/>
    </source>
</evidence>
<dbReference type="AlphaFoldDB" id="A0A409WUL0"/>
<dbReference type="GO" id="GO:0031490">
    <property type="term" value="F:chromatin DNA binding"/>
    <property type="evidence" value="ECO:0007669"/>
    <property type="project" value="TreeGrafter"/>
</dbReference>
<dbReference type="Gene3D" id="2.130.10.10">
    <property type="entry name" value="YVTN repeat-like/Quinoprotein amine dehydrogenase"/>
    <property type="match status" value="1"/>
</dbReference>
<dbReference type="InterPro" id="IPR003347">
    <property type="entry name" value="JmjC_dom"/>
</dbReference>
<proteinExistence type="predicted"/>
<dbReference type="InterPro" id="IPR036322">
    <property type="entry name" value="WD40_repeat_dom_sf"/>
</dbReference>
<gene>
    <name evidence="5" type="ORF">CVT26_008794</name>
</gene>
<dbReference type="SUPFAM" id="SSF50978">
    <property type="entry name" value="WD40 repeat-like"/>
    <property type="match status" value="1"/>
</dbReference>
<keyword evidence="6" id="KW-1185">Reference proteome</keyword>
<comment type="caution">
    <text evidence="5">The sequence shown here is derived from an EMBL/GenBank/DDBJ whole genome shotgun (WGS) entry which is preliminary data.</text>
</comment>